<feature type="domain" description="Transposase IS116/IS110/IS902 C-terminal" evidence="2">
    <location>
        <begin position="190"/>
        <end position="274"/>
    </location>
</feature>
<evidence type="ECO:0000259" key="1">
    <source>
        <dbReference type="Pfam" id="PF01548"/>
    </source>
</evidence>
<dbReference type="PANTHER" id="PTHR33055">
    <property type="entry name" value="TRANSPOSASE FOR INSERTION SEQUENCE ELEMENT IS1111A"/>
    <property type="match status" value="1"/>
</dbReference>
<dbReference type="NCBIfam" id="NF033542">
    <property type="entry name" value="transpos_IS110"/>
    <property type="match status" value="1"/>
</dbReference>
<dbReference type="Pfam" id="PF01548">
    <property type="entry name" value="DEDD_Tnp_IS110"/>
    <property type="match status" value="1"/>
</dbReference>
<gene>
    <name evidence="3" type="ORF">J2851_002240</name>
</gene>
<evidence type="ECO:0000313" key="3">
    <source>
        <dbReference type="EMBL" id="MBP2292470.1"/>
    </source>
</evidence>
<dbReference type="PANTHER" id="PTHR33055:SF13">
    <property type="entry name" value="TRANSPOSASE"/>
    <property type="match status" value="1"/>
</dbReference>
<comment type="caution">
    <text evidence="3">The sequence shown here is derived from an EMBL/GenBank/DDBJ whole genome shotgun (WGS) entry which is preliminary data.</text>
</comment>
<dbReference type="InterPro" id="IPR003346">
    <property type="entry name" value="Transposase_20"/>
</dbReference>
<dbReference type="EMBL" id="JAGINP010000006">
    <property type="protein sequence ID" value="MBP2292470.1"/>
    <property type="molecule type" value="Genomic_DNA"/>
</dbReference>
<dbReference type="Proteomes" id="UP000781958">
    <property type="component" value="Unassembled WGS sequence"/>
</dbReference>
<dbReference type="InterPro" id="IPR047650">
    <property type="entry name" value="Transpos_IS110"/>
</dbReference>
<feature type="domain" description="Transposase IS110-like N-terminal" evidence="1">
    <location>
        <begin position="8"/>
        <end position="146"/>
    </location>
</feature>
<proteinExistence type="predicted"/>
<protein>
    <submittedName>
        <fullName evidence="3">Transposase</fullName>
    </submittedName>
</protein>
<dbReference type="RefSeq" id="WP_209766329.1">
    <property type="nucleotide sequence ID" value="NZ_JAGINP010000006.1"/>
</dbReference>
<sequence>MTQSAVFVGIDCGKDCLDVALYPTGQCRRVDNTEAGRRALITWLSGHAVALVGIEASGGYERAVRDALEAATIAVAVLDPARVRHFAKAKGERAKTDRLDAALIAEFTARFLPPATPADREREQLAGLLGMRRLLVDKRADLRKSLGRLAEDLQALAAPALEALDEAVERVEAELARRTRAAAALAKTVKALRSAPGVGALTALTVAVRMPELGRLSGAQAAALLGVAPYPDDSGRRHGPRRIAGGRGDVRQALYMAALGAATRARTGVLAEFYAQLIKRGKPPKVALTACMRKLIVRLNAMLATGQEWVEKAG</sequence>
<reference evidence="3 4" key="1">
    <citation type="submission" date="2021-03" db="EMBL/GenBank/DDBJ databases">
        <title>Genomic Encyclopedia of Type Strains, Phase III (KMG-III): the genomes of soil and plant-associated and newly described type strains.</title>
        <authorList>
            <person name="Whitman W."/>
        </authorList>
    </citation>
    <scope>NUCLEOTIDE SEQUENCE [LARGE SCALE GENOMIC DNA]</scope>
    <source>
        <strain evidence="3 4">IMMIB AFH-6</strain>
    </source>
</reference>
<accession>A0ABS4SIT2</accession>
<name>A0ABS4SIT2_9PROT</name>
<organism evidence="3 4">
    <name type="scientific">Azospirillum rugosum</name>
    <dbReference type="NCBI Taxonomy" id="416170"/>
    <lineage>
        <taxon>Bacteria</taxon>
        <taxon>Pseudomonadati</taxon>
        <taxon>Pseudomonadota</taxon>
        <taxon>Alphaproteobacteria</taxon>
        <taxon>Rhodospirillales</taxon>
        <taxon>Azospirillaceae</taxon>
        <taxon>Azospirillum</taxon>
    </lineage>
</organism>
<evidence type="ECO:0000313" key="4">
    <source>
        <dbReference type="Proteomes" id="UP000781958"/>
    </source>
</evidence>
<evidence type="ECO:0000259" key="2">
    <source>
        <dbReference type="Pfam" id="PF02371"/>
    </source>
</evidence>
<keyword evidence="4" id="KW-1185">Reference proteome</keyword>
<dbReference type="InterPro" id="IPR002525">
    <property type="entry name" value="Transp_IS110-like_N"/>
</dbReference>
<dbReference type="Pfam" id="PF02371">
    <property type="entry name" value="Transposase_20"/>
    <property type="match status" value="1"/>
</dbReference>